<keyword evidence="2" id="KW-1185">Reference proteome</keyword>
<reference evidence="1" key="1">
    <citation type="submission" date="2021-06" db="EMBL/GenBank/DDBJ databases">
        <authorList>
            <person name="Kallberg Y."/>
            <person name="Tangrot J."/>
            <person name="Rosling A."/>
        </authorList>
    </citation>
    <scope>NUCLEOTIDE SEQUENCE</scope>
    <source>
        <strain evidence="1">MA461A</strain>
    </source>
</reference>
<sequence>MKIEVELSDYKIPLYQKTSVILEVKKHQLEIMEEINLMKTCINLRLRKDSDKSSNQARMMAKKQKQLEEEGIVEQWE</sequence>
<accession>A0ACA9NS19</accession>
<feature type="non-terminal residue" evidence="1">
    <location>
        <position position="77"/>
    </location>
</feature>
<evidence type="ECO:0000313" key="2">
    <source>
        <dbReference type="Proteomes" id="UP000789920"/>
    </source>
</evidence>
<evidence type="ECO:0000313" key="1">
    <source>
        <dbReference type="EMBL" id="CAG8674199.1"/>
    </source>
</evidence>
<gene>
    <name evidence="1" type="ORF">RPERSI_LOCUS8816</name>
</gene>
<proteinExistence type="predicted"/>
<name>A0ACA9NS19_9GLOM</name>
<dbReference type="Proteomes" id="UP000789920">
    <property type="component" value="Unassembled WGS sequence"/>
</dbReference>
<protein>
    <submittedName>
        <fullName evidence="1">7101_t:CDS:1</fullName>
    </submittedName>
</protein>
<comment type="caution">
    <text evidence="1">The sequence shown here is derived from an EMBL/GenBank/DDBJ whole genome shotgun (WGS) entry which is preliminary data.</text>
</comment>
<organism evidence="1 2">
    <name type="scientific">Racocetra persica</name>
    <dbReference type="NCBI Taxonomy" id="160502"/>
    <lineage>
        <taxon>Eukaryota</taxon>
        <taxon>Fungi</taxon>
        <taxon>Fungi incertae sedis</taxon>
        <taxon>Mucoromycota</taxon>
        <taxon>Glomeromycotina</taxon>
        <taxon>Glomeromycetes</taxon>
        <taxon>Diversisporales</taxon>
        <taxon>Gigasporaceae</taxon>
        <taxon>Racocetra</taxon>
    </lineage>
</organism>
<dbReference type="EMBL" id="CAJVQC010016194">
    <property type="protein sequence ID" value="CAG8674199.1"/>
    <property type="molecule type" value="Genomic_DNA"/>
</dbReference>